<keyword evidence="3" id="KW-1185">Reference proteome</keyword>
<evidence type="ECO:0000313" key="3">
    <source>
        <dbReference type="Proteomes" id="UP001164929"/>
    </source>
</evidence>
<proteinExistence type="predicted"/>
<feature type="region of interest" description="Disordered" evidence="1">
    <location>
        <begin position="1"/>
        <end position="65"/>
    </location>
</feature>
<gene>
    <name evidence="2" type="ORF">NC653_002175</name>
</gene>
<comment type="caution">
    <text evidence="2">The sequence shown here is derived from an EMBL/GenBank/DDBJ whole genome shotgun (WGS) entry which is preliminary data.</text>
</comment>
<dbReference type="AlphaFoldDB" id="A0AAD6RN62"/>
<evidence type="ECO:0000313" key="2">
    <source>
        <dbReference type="EMBL" id="KAJ7012003.1"/>
    </source>
</evidence>
<organism evidence="2 3">
    <name type="scientific">Populus alba x Populus x berolinensis</name>
    <dbReference type="NCBI Taxonomy" id="444605"/>
    <lineage>
        <taxon>Eukaryota</taxon>
        <taxon>Viridiplantae</taxon>
        <taxon>Streptophyta</taxon>
        <taxon>Embryophyta</taxon>
        <taxon>Tracheophyta</taxon>
        <taxon>Spermatophyta</taxon>
        <taxon>Magnoliopsida</taxon>
        <taxon>eudicotyledons</taxon>
        <taxon>Gunneridae</taxon>
        <taxon>Pentapetalae</taxon>
        <taxon>rosids</taxon>
        <taxon>fabids</taxon>
        <taxon>Malpighiales</taxon>
        <taxon>Salicaceae</taxon>
        <taxon>Saliceae</taxon>
        <taxon>Populus</taxon>
    </lineage>
</organism>
<reference evidence="2 3" key="1">
    <citation type="journal article" date="2023" name="Mol. Ecol. Resour.">
        <title>Chromosome-level genome assembly of a triploid poplar Populus alba 'Berolinensis'.</title>
        <authorList>
            <person name="Chen S."/>
            <person name="Yu Y."/>
            <person name="Wang X."/>
            <person name="Wang S."/>
            <person name="Zhang T."/>
            <person name="Zhou Y."/>
            <person name="He R."/>
            <person name="Meng N."/>
            <person name="Wang Y."/>
            <person name="Liu W."/>
            <person name="Liu Z."/>
            <person name="Liu J."/>
            <person name="Guo Q."/>
            <person name="Huang H."/>
            <person name="Sederoff R.R."/>
            <person name="Wang G."/>
            <person name="Qu G."/>
            <person name="Chen S."/>
        </authorList>
    </citation>
    <scope>NUCLEOTIDE SEQUENCE [LARGE SCALE GENOMIC DNA]</scope>
    <source>
        <strain evidence="2">SC-2020</strain>
    </source>
</reference>
<feature type="compositionally biased region" description="Polar residues" evidence="1">
    <location>
        <begin position="33"/>
        <end position="55"/>
    </location>
</feature>
<evidence type="ECO:0000256" key="1">
    <source>
        <dbReference type="SAM" id="MobiDB-lite"/>
    </source>
</evidence>
<sequence>MTMLNSPACGRFSNPPSSDMNSDHQKMCRGKTKVSSSPHRSKHTVSSPLPAQGHSSMPCPNERIPTTPGIITPQAGCSQIPLIGSTPGTSHSPSLVHFPGFTSSAACHIQGADDCGEFPVQLLLFVSDLVIDSLRLASCGCYSIFVAGVGLITTL</sequence>
<accession>A0AAD6RN62</accession>
<dbReference type="Proteomes" id="UP001164929">
    <property type="component" value="Chromosome 1"/>
</dbReference>
<name>A0AAD6RN62_9ROSI</name>
<protein>
    <submittedName>
        <fullName evidence="2">Uncharacterized protein</fullName>
    </submittedName>
</protein>
<dbReference type="EMBL" id="JAQIZT010000001">
    <property type="protein sequence ID" value="KAJ7012003.1"/>
    <property type="molecule type" value="Genomic_DNA"/>
</dbReference>